<dbReference type="InterPro" id="IPR006597">
    <property type="entry name" value="Sel1-like"/>
</dbReference>
<evidence type="ECO:0008006" key="4">
    <source>
        <dbReference type="Google" id="ProtNLM"/>
    </source>
</evidence>
<dbReference type="InterPro" id="IPR051726">
    <property type="entry name" value="Chitin_Synth_Reg"/>
</dbReference>
<comment type="caution">
    <text evidence="2">The sequence shown here is derived from an EMBL/GenBank/DDBJ whole genome shotgun (WGS) entry which is preliminary data.</text>
</comment>
<evidence type="ECO:0000313" key="3">
    <source>
        <dbReference type="Proteomes" id="UP001209540"/>
    </source>
</evidence>
<dbReference type="Pfam" id="PF08238">
    <property type="entry name" value="Sel1"/>
    <property type="match status" value="6"/>
</dbReference>
<feature type="non-terminal residue" evidence="2">
    <location>
        <position position="305"/>
    </location>
</feature>
<keyword evidence="3" id="KW-1185">Reference proteome</keyword>
<gene>
    <name evidence="2" type="ORF">BDA99DRAFT_418605</name>
</gene>
<reference evidence="2" key="1">
    <citation type="journal article" date="2022" name="IScience">
        <title>Evolution of zygomycete secretomes and the origins of terrestrial fungal ecologies.</title>
        <authorList>
            <person name="Chang Y."/>
            <person name="Wang Y."/>
            <person name="Mondo S."/>
            <person name="Ahrendt S."/>
            <person name="Andreopoulos W."/>
            <person name="Barry K."/>
            <person name="Beard J."/>
            <person name="Benny G.L."/>
            <person name="Blankenship S."/>
            <person name="Bonito G."/>
            <person name="Cuomo C."/>
            <person name="Desiro A."/>
            <person name="Gervers K.A."/>
            <person name="Hundley H."/>
            <person name="Kuo A."/>
            <person name="LaButti K."/>
            <person name="Lang B.F."/>
            <person name="Lipzen A."/>
            <person name="O'Donnell K."/>
            <person name="Pangilinan J."/>
            <person name="Reynolds N."/>
            <person name="Sandor L."/>
            <person name="Smith M.E."/>
            <person name="Tsang A."/>
            <person name="Grigoriev I.V."/>
            <person name="Stajich J.E."/>
            <person name="Spatafora J.W."/>
        </authorList>
    </citation>
    <scope>NUCLEOTIDE SEQUENCE</scope>
    <source>
        <strain evidence="2">RSA 2281</strain>
    </source>
</reference>
<sequence length="305" mass="33909">DDIKNNDLATTTVKLLKKLAGSQGMTKPGHPDAQFVLGNCYGTGAHGVKVNPEKAFNCYWLGSKQYHPECTYRVAVCYEMGVGTKQNGRRALEYFRKSAKMGFAPAMYKLGMILIEPGQSSDSRREGLSWLKRALQRTPDAPDPAALHALGCAFETNGFALVPDIAFARETFMQAAELGYAPSQYRLAIAYETGDMDIPVDDRLAVIWAQKSAFQGFPDAQYLISCWHLNGTLPNRVPQNNDLAYRWARQAAENGHTRAMYALACFHEFGIGVEINKEVSEEWLHTAAANHDKAAIQRLRELKSK</sequence>
<reference evidence="2" key="2">
    <citation type="submission" date="2023-02" db="EMBL/GenBank/DDBJ databases">
        <authorList>
            <consortium name="DOE Joint Genome Institute"/>
            <person name="Mondo S.J."/>
            <person name="Chang Y."/>
            <person name="Wang Y."/>
            <person name="Ahrendt S."/>
            <person name="Andreopoulos W."/>
            <person name="Barry K."/>
            <person name="Beard J."/>
            <person name="Benny G.L."/>
            <person name="Blankenship S."/>
            <person name="Bonito G."/>
            <person name="Cuomo C."/>
            <person name="Desiro A."/>
            <person name="Gervers K.A."/>
            <person name="Hundley H."/>
            <person name="Kuo A."/>
            <person name="LaButti K."/>
            <person name="Lang B.F."/>
            <person name="Lipzen A."/>
            <person name="O'Donnell K."/>
            <person name="Pangilinan J."/>
            <person name="Reynolds N."/>
            <person name="Sandor L."/>
            <person name="Smith M.W."/>
            <person name="Tsang A."/>
            <person name="Grigoriev I.V."/>
            <person name="Stajich J.E."/>
            <person name="Spatafora J.W."/>
        </authorList>
    </citation>
    <scope>NUCLEOTIDE SEQUENCE</scope>
    <source>
        <strain evidence="2">RSA 2281</strain>
    </source>
</reference>
<dbReference type="PANTHER" id="PTHR46430">
    <property type="entry name" value="PROTEIN SKT5-RELATED"/>
    <property type="match status" value="1"/>
</dbReference>
<proteinExistence type="predicted"/>
<feature type="non-terminal residue" evidence="2">
    <location>
        <position position="1"/>
    </location>
</feature>
<name>A0AAD5KRR5_9FUNG</name>
<protein>
    <recommendedName>
        <fullName evidence="4">HCP-like protein</fullName>
    </recommendedName>
</protein>
<accession>A0AAD5KRR5</accession>
<dbReference type="AlphaFoldDB" id="A0AAD5KRR5"/>
<dbReference type="SMART" id="SM00671">
    <property type="entry name" value="SEL1"/>
    <property type="match status" value="7"/>
</dbReference>
<dbReference type="Gene3D" id="1.25.40.10">
    <property type="entry name" value="Tetratricopeptide repeat domain"/>
    <property type="match status" value="2"/>
</dbReference>
<dbReference type="InterPro" id="IPR011990">
    <property type="entry name" value="TPR-like_helical_dom_sf"/>
</dbReference>
<evidence type="ECO:0000256" key="1">
    <source>
        <dbReference type="ARBA" id="ARBA00022737"/>
    </source>
</evidence>
<dbReference type="PANTHER" id="PTHR46430:SF3">
    <property type="entry name" value="ACTIVATOR OF C KINASE PROTEIN 1"/>
    <property type="match status" value="1"/>
</dbReference>
<organism evidence="2 3">
    <name type="scientific">Phascolomyces articulosus</name>
    <dbReference type="NCBI Taxonomy" id="60185"/>
    <lineage>
        <taxon>Eukaryota</taxon>
        <taxon>Fungi</taxon>
        <taxon>Fungi incertae sedis</taxon>
        <taxon>Mucoromycota</taxon>
        <taxon>Mucoromycotina</taxon>
        <taxon>Mucoromycetes</taxon>
        <taxon>Mucorales</taxon>
        <taxon>Lichtheimiaceae</taxon>
        <taxon>Phascolomyces</taxon>
    </lineage>
</organism>
<dbReference type="EMBL" id="JAIXMP010000001">
    <property type="protein sequence ID" value="KAI9278919.1"/>
    <property type="molecule type" value="Genomic_DNA"/>
</dbReference>
<keyword evidence="1" id="KW-0677">Repeat</keyword>
<evidence type="ECO:0000313" key="2">
    <source>
        <dbReference type="EMBL" id="KAI9278919.1"/>
    </source>
</evidence>
<dbReference type="Proteomes" id="UP001209540">
    <property type="component" value="Unassembled WGS sequence"/>
</dbReference>
<dbReference type="SUPFAM" id="SSF81901">
    <property type="entry name" value="HCP-like"/>
    <property type="match status" value="2"/>
</dbReference>